<protein>
    <submittedName>
        <fullName evidence="1">21783_t:CDS:1</fullName>
    </submittedName>
</protein>
<accession>A0ACA9RUJ5</accession>
<dbReference type="EMBL" id="CAJVQC010068112">
    <property type="protein sequence ID" value="CAG8807809.1"/>
    <property type="molecule type" value="Genomic_DNA"/>
</dbReference>
<reference evidence="1" key="1">
    <citation type="submission" date="2021-06" db="EMBL/GenBank/DDBJ databases">
        <authorList>
            <person name="Kallberg Y."/>
            <person name="Tangrot J."/>
            <person name="Rosling A."/>
        </authorList>
    </citation>
    <scope>NUCLEOTIDE SEQUENCE</scope>
    <source>
        <strain evidence="1">MA461A</strain>
    </source>
</reference>
<proteinExistence type="predicted"/>
<evidence type="ECO:0000313" key="2">
    <source>
        <dbReference type="Proteomes" id="UP000789920"/>
    </source>
</evidence>
<organism evidence="1 2">
    <name type="scientific">Racocetra persica</name>
    <dbReference type="NCBI Taxonomy" id="160502"/>
    <lineage>
        <taxon>Eukaryota</taxon>
        <taxon>Fungi</taxon>
        <taxon>Fungi incertae sedis</taxon>
        <taxon>Mucoromycota</taxon>
        <taxon>Glomeromycotina</taxon>
        <taxon>Glomeromycetes</taxon>
        <taxon>Diversisporales</taxon>
        <taxon>Gigasporaceae</taxon>
        <taxon>Racocetra</taxon>
    </lineage>
</organism>
<gene>
    <name evidence="1" type="ORF">RPERSI_LOCUS22465</name>
</gene>
<evidence type="ECO:0000313" key="1">
    <source>
        <dbReference type="EMBL" id="CAG8807809.1"/>
    </source>
</evidence>
<sequence>MTIQQSIIKIIATTDYFQLFIFITVIYIFNFYYKHFTRPNPLPGPLPLPIIGNYHSLGSDVREFYIQCLPKYGDISEAMLGHRYIVLSRPEYIDKILDRKAFHAKLPYSPGMDEMGMYGHGIVFNNDYESWKSNRKFFTDTFVPREYMDNVVKSTIKLFEELSSYWQSLGNQNTSNHNCDTWTLETDFSKWFHRFTNDIISILITGEHT</sequence>
<comment type="caution">
    <text evidence="1">The sequence shown here is derived from an EMBL/GenBank/DDBJ whole genome shotgun (WGS) entry which is preliminary data.</text>
</comment>
<keyword evidence="2" id="KW-1185">Reference proteome</keyword>
<dbReference type="Proteomes" id="UP000789920">
    <property type="component" value="Unassembled WGS sequence"/>
</dbReference>
<name>A0ACA9RUJ5_9GLOM</name>
<feature type="non-terminal residue" evidence="1">
    <location>
        <position position="209"/>
    </location>
</feature>